<evidence type="ECO:0000313" key="3">
    <source>
        <dbReference type="Proteomes" id="UP000001935"/>
    </source>
</evidence>
<dbReference type="AlphaFoldDB" id="Q2IMS1"/>
<gene>
    <name evidence="2" type="ordered locus">Adeh_0327</name>
</gene>
<dbReference type="STRING" id="290397.Adeh_0327"/>
<evidence type="ECO:0000313" key="2">
    <source>
        <dbReference type="EMBL" id="ABC80103.1"/>
    </source>
</evidence>
<protein>
    <recommendedName>
        <fullName evidence="1">MIP18 family-like domain-containing protein</fullName>
    </recommendedName>
</protein>
<evidence type="ECO:0000259" key="1">
    <source>
        <dbReference type="Pfam" id="PF01883"/>
    </source>
</evidence>
<feature type="domain" description="MIP18 family-like" evidence="1">
    <location>
        <begin position="60"/>
        <end position="129"/>
    </location>
</feature>
<name>Q2IMS1_ANADE</name>
<dbReference type="RefSeq" id="WP_011419386.1">
    <property type="nucleotide sequence ID" value="NC_007760.1"/>
</dbReference>
<dbReference type="InterPro" id="IPR052339">
    <property type="entry name" value="Fe-S_Maturation_MIP18"/>
</dbReference>
<dbReference type="InterPro" id="IPR002744">
    <property type="entry name" value="MIP18-like"/>
</dbReference>
<dbReference type="Pfam" id="PF01883">
    <property type="entry name" value="FeS_assembly_P"/>
    <property type="match status" value="1"/>
</dbReference>
<proteinExistence type="predicted"/>
<reference evidence="2 3" key="1">
    <citation type="submission" date="2006-01" db="EMBL/GenBank/DDBJ databases">
        <title>Complete sequence of Anaeromyxobacter dehalogenans 2CP-C.</title>
        <authorList>
            <consortium name="US DOE Joint Genome Institute"/>
            <person name="Copeland A."/>
            <person name="Lucas S."/>
            <person name="Lapidus A."/>
            <person name="Barry K."/>
            <person name="Detter J.C."/>
            <person name="Glavina T."/>
            <person name="Hammon N."/>
            <person name="Israni S."/>
            <person name="Pitluck S."/>
            <person name="Brettin T."/>
            <person name="Bruce D."/>
            <person name="Han C."/>
            <person name="Tapia R."/>
            <person name="Gilna P."/>
            <person name="Kiss H."/>
            <person name="Schmutz J."/>
            <person name="Larimer F."/>
            <person name="Land M."/>
            <person name="Kyrpides N."/>
            <person name="Anderson I."/>
            <person name="Sanford R.A."/>
            <person name="Ritalahti K.M."/>
            <person name="Thomas H.S."/>
            <person name="Kirby J.R."/>
            <person name="Zhulin I.B."/>
            <person name="Loeffler F.E."/>
            <person name="Richardson P."/>
        </authorList>
    </citation>
    <scope>NUCLEOTIDE SEQUENCE [LARGE SCALE GENOMIC DNA]</scope>
    <source>
        <strain evidence="2 3">2CP-C</strain>
    </source>
</reference>
<dbReference type="Gene3D" id="3.30.300.130">
    <property type="entry name" value="Fe-S cluster assembly (FSCA)"/>
    <property type="match status" value="1"/>
</dbReference>
<dbReference type="InterPro" id="IPR034904">
    <property type="entry name" value="FSCA_dom_sf"/>
</dbReference>
<dbReference type="Proteomes" id="UP000001935">
    <property type="component" value="Chromosome"/>
</dbReference>
<dbReference type="PANTHER" id="PTHR42831">
    <property type="entry name" value="FE-S PROTEIN MATURATION AUXILIARY FACTOR YITW"/>
    <property type="match status" value="1"/>
</dbReference>
<dbReference type="KEGG" id="ade:Adeh_0327"/>
<dbReference type="HOGENOM" id="CLU_1623719_0_0_7"/>
<dbReference type="PANTHER" id="PTHR42831:SF1">
    <property type="entry name" value="FE-S PROTEIN MATURATION AUXILIARY FACTOR YITW"/>
    <property type="match status" value="1"/>
</dbReference>
<accession>Q2IMS1</accession>
<dbReference type="EMBL" id="CP000251">
    <property type="protein sequence ID" value="ABC80103.1"/>
    <property type="molecule type" value="Genomic_DNA"/>
</dbReference>
<dbReference type="OrthoDB" id="9805360at2"/>
<dbReference type="eggNOG" id="COG2151">
    <property type="taxonomic scope" value="Bacteria"/>
</dbReference>
<dbReference type="SUPFAM" id="SSF117916">
    <property type="entry name" value="Fe-S cluster assembly (FSCA) domain-like"/>
    <property type="match status" value="1"/>
</dbReference>
<organism evidence="2 3">
    <name type="scientific">Anaeromyxobacter dehalogenans (strain 2CP-C)</name>
    <dbReference type="NCBI Taxonomy" id="290397"/>
    <lineage>
        <taxon>Bacteria</taxon>
        <taxon>Pseudomonadati</taxon>
        <taxon>Myxococcota</taxon>
        <taxon>Myxococcia</taxon>
        <taxon>Myxococcales</taxon>
        <taxon>Cystobacterineae</taxon>
        <taxon>Anaeromyxobacteraceae</taxon>
        <taxon>Anaeromyxobacter</taxon>
    </lineage>
</organism>
<sequence length="162" mass="17716">MPFRPNARSRASRALEWTFAALLLGASAAILVAAGVSRADAHYQWTRPAGDPARGAVTPAAVWERLRTVLDPELGIDVVDLGLVYDVTVPRDGRVAVVMTLTSAGCPFSKQMIEDVRRAIFQHPAVREVALTVTRDPPWSWDRVSLEARKRIVEGSHAGAHR</sequence>